<gene>
    <name evidence="1" type="ORF">ACFQQL_06830</name>
</gene>
<evidence type="ECO:0000313" key="1">
    <source>
        <dbReference type="EMBL" id="MFC7404818.1"/>
    </source>
</evidence>
<evidence type="ECO:0000313" key="2">
    <source>
        <dbReference type="Proteomes" id="UP001596455"/>
    </source>
</evidence>
<protein>
    <recommendedName>
        <fullName evidence="3">ApeA N-terminal domain-containing protein</fullName>
    </recommendedName>
</protein>
<keyword evidence="2" id="KW-1185">Reference proteome</keyword>
<name>A0ABW2Q8P7_9MICO</name>
<proteinExistence type="predicted"/>
<organism evidence="1 2">
    <name type="scientific">Georgenia alba</name>
    <dbReference type="NCBI Taxonomy" id="2233858"/>
    <lineage>
        <taxon>Bacteria</taxon>
        <taxon>Bacillati</taxon>
        <taxon>Actinomycetota</taxon>
        <taxon>Actinomycetes</taxon>
        <taxon>Micrococcales</taxon>
        <taxon>Bogoriellaceae</taxon>
        <taxon>Georgenia</taxon>
    </lineage>
</organism>
<sequence length="505" mass="56154">MLIPEGSEESALGGTSWIGRGLGSFGVWTTPSDGSTGYVDGLTEEEYGAEVTFLVQARRATGTNLPQIDVALPFLWFWDAFEVVNGWNYVSAAGREHQLLRFERTDEAWKVEVRVLELRTFLKCCRKSAVVQVDYTTKLDSHPFVRVDDTFKRNWVSVDFHALNDATFGSDRPSMSRILGQYVLEGQNTSRRPRWEGSHSATDFPNFVYGVDPETGNPLTHSCNPDELGSYHDLDDSRLHYLTPIYFKRAVLQDYVSEPGRYEVTPFRLSCLSLWGVDISINSAGLVEVYLGDIGAKIPEEEWGHWRTYNVPPEGKMEEGRFRRDFLNQIASSPDPIGDLRRARTKANEAARQGLGRELWRPLPADLEPQYRSLTGPLTDDPSAIIGPLLVVSKVFVDGLDSKLLKRVVQDAEKGERSLSLLRKLLASLGDQDDVSKVLRDLYAIRSRGGVAHLSNSESRAVIGELGISELAPIAAFEAVVKSVEEAVSRIGDLLRHASPAPDAG</sequence>
<comment type="caution">
    <text evidence="1">The sequence shown here is derived from an EMBL/GenBank/DDBJ whole genome shotgun (WGS) entry which is preliminary data.</text>
</comment>
<dbReference type="Proteomes" id="UP001596455">
    <property type="component" value="Unassembled WGS sequence"/>
</dbReference>
<dbReference type="EMBL" id="JBHTCQ010000001">
    <property type="protein sequence ID" value="MFC7404818.1"/>
    <property type="molecule type" value="Genomic_DNA"/>
</dbReference>
<dbReference type="RefSeq" id="WP_382392574.1">
    <property type="nucleotide sequence ID" value="NZ_JBHTCQ010000001.1"/>
</dbReference>
<evidence type="ECO:0008006" key="3">
    <source>
        <dbReference type="Google" id="ProtNLM"/>
    </source>
</evidence>
<accession>A0ABW2Q8P7</accession>
<reference evidence="2" key="1">
    <citation type="journal article" date="2019" name="Int. J. Syst. Evol. Microbiol.">
        <title>The Global Catalogue of Microorganisms (GCM) 10K type strain sequencing project: providing services to taxonomists for standard genome sequencing and annotation.</title>
        <authorList>
            <consortium name="The Broad Institute Genomics Platform"/>
            <consortium name="The Broad Institute Genome Sequencing Center for Infectious Disease"/>
            <person name="Wu L."/>
            <person name="Ma J."/>
        </authorList>
    </citation>
    <scope>NUCLEOTIDE SEQUENCE [LARGE SCALE GENOMIC DNA]</scope>
    <source>
        <strain evidence="2">JCM 1490</strain>
    </source>
</reference>